<dbReference type="AlphaFoldDB" id="A0A9W6R018"/>
<dbReference type="SMART" id="SM01043">
    <property type="entry name" value="BTAD"/>
    <property type="match status" value="1"/>
</dbReference>
<dbReference type="InterPro" id="IPR005158">
    <property type="entry name" value="BTAD"/>
</dbReference>
<name>A0A9W6R018_9PSEU</name>
<feature type="domain" description="Bacterial transcriptional activator" evidence="1">
    <location>
        <begin position="131"/>
        <end position="251"/>
    </location>
</feature>
<dbReference type="InterPro" id="IPR051677">
    <property type="entry name" value="AfsR-DnrI-RedD_regulator"/>
</dbReference>
<gene>
    <name evidence="2" type="ORF">Atai01_37400</name>
</gene>
<dbReference type="Pfam" id="PF03704">
    <property type="entry name" value="BTAD"/>
    <property type="match status" value="1"/>
</dbReference>
<dbReference type="InterPro" id="IPR011990">
    <property type="entry name" value="TPR-like_helical_dom_sf"/>
</dbReference>
<organism evidence="2 3">
    <name type="scientific">Amycolatopsis taiwanensis</name>
    <dbReference type="NCBI Taxonomy" id="342230"/>
    <lineage>
        <taxon>Bacteria</taxon>
        <taxon>Bacillati</taxon>
        <taxon>Actinomycetota</taxon>
        <taxon>Actinomycetes</taxon>
        <taxon>Pseudonocardiales</taxon>
        <taxon>Pseudonocardiaceae</taxon>
        <taxon>Amycolatopsis</taxon>
    </lineage>
</organism>
<dbReference type="Gene3D" id="1.10.10.10">
    <property type="entry name" value="Winged helix-like DNA-binding domain superfamily/Winged helix DNA-binding domain"/>
    <property type="match status" value="1"/>
</dbReference>
<reference evidence="2" key="1">
    <citation type="submission" date="2023-03" db="EMBL/GenBank/DDBJ databases">
        <title>Amycolatopsis taiwanensis NBRC 103393.</title>
        <authorList>
            <person name="Ichikawa N."/>
            <person name="Sato H."/>
            <person name="Tonouchi N."/>
        </authorList>
    </citation>
    <scope>NUCLEOTIDE SEQUENCE</scope>
    <source>
        <strain evidence="2">NBRC 103393</strain>
    </source>
</reference>
<dbReference type="SUPFAM" id="SSF48452">
    <property type="entry name" value="TPR-like"/>
    <property type="match status" value="1"/>
</dbReference>
<evidence type="ECO:0000259" key="1">
    <source>
        <dbReference type="SMART" id="SM01043"/>
    </source>
</evidence>
<dbReference type="Proteomes" id="UP001165136">
    <property type="component" value="Unassembled WGS sequence"/>
</dbReference>
<dbReference type="EMBL" id="BSTI01000007">
    <property type="protein sequence ID" value="GLY67121.1"/>
    <property type="molecule type" value="Genomic_DNA"/>
</dbReference>
<dbReference type="InterPro" id="IPR036388">
    <property type="entry name" value="WH-like_DNA-bd_sf"/>
</dbReference>
<proteinExistence type="predicted"/>
<sequence length="256" mass="28539">MTRIPSQRTGWPRSDGAGDGFQLTLLGGFSLRRGGSVIRLAPSGQRLLAFLALHRRHPRGYVASMLWPEQSQEHALASLRTTLWRVRSRAPEALSPTRHDVALHPDVTVDIQQMADIAQYFLEGAGPKPPIDAHTVLDVLASPGELLPGWYDDWVLMERERVRLQHVRALEALAEQLLNHQRPSDALRAALTATTLEPFRDSAHAVVVRAYLSEGNTAEAIRHFRHYRSQLLEELGVEPSPALQELIHPHLSGIVS</sequence>
<dbReference type="PANTHER" id="PTHR35807">
    <property type="entry name" value="TRANSCRIPTIONAL REGULATOR REDD-RELATED"/>
    <property type="match status" value="1"/>
</dbReference>
<evidence type="ECO:0000313" key="3">
    <source>
        <dbReference type="Proteomes" id="UP001165136"/>
    </source>
</evidence>
<comment type="caution">
    <text evidence="2">The sequence shown here is derived from an EMBL/GenBank/DDBJ whole genome shotgun (WGS) entry which is preliminary data.</text>
</comment>
<evidence type="ECO:0000313" key="2">
    <source>
        <dbReference type="EMBL" id="GLY67121.1"/>
    </source>
</evidence>
<dbReference type="Gene3D" id="1.25.40.10">
    <property type="entry name" value="Tetratricopeptide repeat domain"/>
    <property type="match status" value="1"/>
</dbReference>
<keyword evidence="3" id="KW-1185">Reference proteome</keyword>
<protein>
    <recommendedName>
        <fullName evidence="1">Bacterial transcriptional activator domain-containing protein</fullName>
    </recommendedName>
</protein>
<accession>A0A9W6R018</accession>